<organism evidence="8 9">
    <name type="scientific">Marinihelvus fidelis</name>
    <dbReference type="NCBI Taxonomy" id="2613842"/>
    <lineage>
        <taxon>Bacteria</taxon>
        <taxon>Pseudomonadati</taxon>
        <taxon>Pseudomonadota</taxon>
        <taxon>Gammaproteobacteria</taxon>
        <taxon>Chromatiales</taxon>
        <taxon>Wenzhouxiangellaceae</taxon>
        <taxon>Marinihelvus</taxon>
    </lineage>
</organism>
<feature type="transmembrane region" description="Helical" evidence="6">
    <location>
        <begin position="102"/>
        <end position="118"/>
    </location>
</feature>
<evidence type="ECO:0000256" key="5">
    <source>
        <dbReference type="SAM" id="MobiDB-lite"/>
    </source>
</evidence>
<evidence type="ECO:0000256" key="2">
    <source>
        <dbReference type="ARBA" id="ARBA00022692"/>
    </source>
</evidence>
<dbReference type="GO" id="GO:0016020">
    <property type="term" value="C:membrane"/>
    <property type="evidence" value="ECO:0007669"/>
    <property type="project" value="UniProtKB-SubCell"/>
</dbReference>
<feature type="transmembrane region" description="Helical" evidence="6">
    <location>
        <begin position="150"/>
        <end position="168"/>
    </location>
</feature>
<feature type="domain" description="Peptidase S54 rhomboid" evidence="7">
    <location>
        <begin position="62"/>
        <end position="194"/>
    </location>
</feature>
<dbReference type="AlphaFoldDB" id="A0A5N0TBY1"/>
<keyword evidence="8" id="KW-0645">Protease</keyword>
<proteinExistence type="predicted"/>
<dbReference type="InterPro" id="IPR050925">
    <property type="entry name" value="Rhomboid_protease_S54"/>
</dbReference>
<feature type="transmembrane region" description="Helical" evidence="6">
    <location>
        <begin position="124"/>
        <end position="143"/>
    </location>
</feature>
<evidence type="ECO:0000256" key="3">
    <source>
        <dbReference type="ARBA" id="ARBA00022989"/>
    </source>
</evidence>
<evidence type="ECO:0000256" key="6">
    <source>
        <dbReference type="SAM" id="Phobius"/>
    </source>
</evidence>
<evidence type="ECO:0000256" key="1">
    <source>
        <dbReference type="ARBA" id="ARBA00004141"/>
    </source>
</evidence>
<evidence type="ECO:0000259" key="7">
    <source>
        <dbReference type="Pfam" id="PF01694"/>
    </source>
</evidence>
<keyword evidence="9" id="KW-1185">Reference proteome</keyword>
<feature type="transmembrane region" description="Helical" evidence="6">
    <location>
        <begin position="20"/>
        <end position="40"/>
    </location>
</feature>
<dbReference type="GO" id="GO:0004252">
    <property type="term" value="F:serine-type endopeptidase activity"/>
    <property type="evidence" value="ECO:0007669"/>
    <property type="project" value="InterPro"/>
</dbReference>
<dbReference type="RefSeq" id="WP_150863714.1">
    <property type="nucleotide sequence ID" value="NZ_VYXP01000004.1"/>
</dbReference>
<evidence type="ECO:0000256" key="4">
    <source>
        <dbReference type="ARBA" id="ARBA00023136"/>
    </source>
</evidence>
<dbReference type="Gene3D" id="1.20.1540.10">
    <property type="entry name" value="Rhomboid-like"/>
    <property type="match status" value="1"/>
</dbReference>
<feature type="transmembrane region" description="Helical" evidence="6">
    <location>
        <begin position="174"/>
        <end position="193"/>
    </location>
</feature>
<dbReference type="InterPro" id="IPR022764">
    <property type="entry name" value="Peptidase_S54_rhomboid_dom"/>
</dbReference>
<accession>A0A5N0TBY1</accession>
<dbReference type="InterPro" id="IPR035952">
    <property type="entry name" value="Rhomboid-like_sf"/>
</dbReference>
<keyword evidence="4 6" id="KW-0472">Membrane</keyword>
<dbReference type="Proteomes" id="UP000325372">
    <property type="component" value="Unassembled WGS sequence"/>
</dbReference>
<gene>
    <name evidence="8" type="ORF">F3N42_07040</name>
</gene>
<name>A0A5N0TBY1_9GAMM</name>
<keyword evidence="8" id="KW-0378">Hydrolase</keyword>
<comment type="subcellular location">
    <subcellularLocation>
        <location evidence="1">Membrane</location>
        <topology evidence="1">Multi-pass membrane protein</topology>
    </subcellularLocation>
</comment>
<reference evidence="8 9" key="1">
    <citation type="submission" date="2019-09" db="EMBL/GenBank/DDBJ databases">
        <title>Wenzhouxiangella sp. Genome sequencing and assembly.</title>
        <authorList>
            <person name="Zhang R."/>
        </authorList>
    </citation>
    <scope>NUCLEOTIDE SEQUENCE [LARGE SCALE GENOMIC DNA]</scope>
    <source>
        <strain evidence="8 9">W260</strain>
    </source>
</reference>
<dbReference type="PANTHER" id="PTHR43731">
    <property type="entry name" value="RHOMBOID PROTEASE"/>
    <property type="match status" value="1"/>
</dbReference>
<feature type="region of interest" description="Disordered" evidence="5">
    <location>
        <begin position="209"/>
        <end position="229"/>
    </location>
</feature>
<comment type="caution">
    <text evidence="8">The sequence shown here is derived from an EMBL/GenBank/DDBJ whole genome shotgun (WGS) entry which is preliminary data.</text>
</comment>
<sequence length="229" mass="25785">MQLDTPDPEFVTSAKARHNFLLAARIAVITTAVIWFVWIADAYLGLDLGRFGLRPRDLEGLLGLFTAPLLHANFEHLFANTLPLLVSLTAVLYLYPNAAMRVIPMTWIGTGILAWAIGRPSLHIGASGFVYGLLAFVFLSGLFRRDMRSVGVSLAVWFLYGSMVWGLLPIRPDMSWEMHFSGALLGVIMAFLYTDRDRVPIKRYEWEDDDSVPDWFPDEHDSGDNDPRP</sequence>
<dbReference type="SUPFAM" id="SSF144091">
    <property type="entry name" value="Rhomboid-like"/>
    <property type="match status" value="1"/>
</dbReference>
<dbReference type="GO" id="GO:0006508">
    <property type="term" value="P:proteolysis"/>
    <property type="evidence" value="ECO:0007669"/>
    <property type="project" value="UniProtKB-KW"/>
</dbReference>
<keyword evidence="3 6" id="KW-1133">Transmembrane helix</keyword>
<feature type="transmembrane region" description="Helical" evidence="6">
    <location>
        <begin position="77"/>
        <end position="95"/>
    </location>
</feature>
<evidence type="ECO:0000313" key="8">
    <source>
        <dbReference type="EMBL" id="KAA9131924.1"/>
    </source>
</evidence>
<dbReference type="Pfam" id="PF01694">
    <property type="entry name" value="Rhomboid"/>
    <property type="match status" value="1"/>
</dbReference>
<evidence type="ECO:0000313" key="9">
    <source>
        <dbReference type="Proteomes" id="UP000325372"/>
    </source>
</evidence>
<dbReference type="PANTHER" id="PTHR43731:SF9">
    <property type="entry name" value="SLR1461 PROTEIN"/>
    <property type="match status" value="1"/>
</dbReference>
<keyword evidence="2 6" id="KW-0812">Transmembrane</keyword>
<protein>
    <submittedName>
        <fullName evidence="8">Rhomboid family intramembrane serine protease</fullName>
    </submittedName>
</protein>
<feature type="compositionally biased region" description="Basic and acidic residues" evidence="5">
    <location>
        <begin position="217"/>
        <end position="229"/>
    </location>
</feature>
<dbReference type="EMBL" id="VYXP01000004">
    <property type="protein sequence ID" value="KAA9131924.1"/>
    <property type="molecule type" value="Genomic_DNA"/>
</dbReference>